<proteinExistence type="predicted"/>
<evidence type="ECO:0000313" key="4">
    <source>
        <dbReference type="Proteomes" id="UP001161757"/>
    </source>
</evidence>
<name>A0AAN6IUR9_EXODE</name>
<feature type="chain" id="PRO_5043012377" evidence="2">
    <location>
        <begin position="19"/>
        <end position="330"/>
    </location>
</feature>
<gene>
    <name evidence="3" type="ORF">HRR80_003951</name>
</gene>
<dbReference type="Proteomes" id="UP001161757">
    <property type="component" value="Unassembled WGS sequence"/>
</dbReference>
<dbReference type="AlphaFoldDB" id="A0AAN6IUR9"/>
<reference evidence="3" key="1">
    <citation type="submission" date="2023-01" db="EMBL/GenBank/DDBJ databases">
        <title>Exophiala dermititidis isolated from Cystic Fibrosis Patient.</title>
        <authorList>
            <person name="Kurbessoian T."/>
            <person name="Crocker A."/>
            <person name="Murante D."/>
            <person name="Hogan D.A."/>
            <person name="Stajich J.E."/>
        </authorList>
    </citation>
    <scope>NUCLEOTIDE SEQUENCE</scope>
    <source>
        <strain evidence="3">Ex8</strain>
    </source>
</reference>
<evidence type="ECO:0000313" key="3">
    <source>
        <dbReference type="EMBL" id="KAJ8992054.1"/>
    </source>
</evidence>
<feature type="compositionally biased region" description="Acidic residues" evidence="1">
    <location>
        <begin position="265"/>
        <end position="292"/>
    </location>
</feature>
<comment type="caution">
    <text evidence="3">The sequence shown here is derived from an EMBL/GenBank/DDBJ whole genome shotgun (WGS) entry which is preliminary data.</text>
</comment>
<keyword evidence="2" id="KW-0732">Signal</keyword>
<accession>A0AAN6IUR9</accession>
<organism evidence="3 4">
    <name type="scientific">Exophiala dermatitidis</name>
    <name type="common">Black yeast-like fungus</name>
    <name type="synonym">Wangiella dermatitidis</name>
    <dbReference type="NCBI Taxonomy" id="5970"/>
    <lineage>
        <taxon>Eukaryota</taxon>
        <taxon>Fungi</taxon>
        <taxon>Dikarya</taxon>
        <taxon>Ascomycota</taxon>
        <taxon>Pezizomycotina</taxon>
        <taxon>Eurotiomycetes</taxon>
        <taxon>Chaetothyriomycetidae</taxon>
        <taxon>Chaetothyriales</taxon>
        <taxon>Herpotrichiellaceae</taxon>
        <taxon>Exophiala</taxon>
    </lineage>
</organism>
<evidence type="ECO:0000256" key="2">
    <source>
        <dbReference type="SAM" id="SignalP"/>
    </source>
</evidence>
<protein>
    <submittedName>
        <fullName evidence="3">Uncharacterized protein</fullName>
    </submittedName>
</protein>
<sequence length="330" mass="34621">MILKTSALALLVAGSASAAALKPAGHGHVTVKQYSSQTRTETVILQDEADFGLCLPTMKFVTVKYEGGMGGRAVTDSVFLPADSLCAEGQAGASNPNIITNRICDNLSSMCGANAAAQTLCRSAQAKIRALGTSEKSTADTWNTLLGFGGAAEPEAVSEFASTGTTTELHDLKRRDVPFVPCSASQWIDDCTGWTGSEQTEPSTDTQTDTDADTVAKRQLGAAAAGFPTDIPTEDSGVTEATAGAINHKQRADAVSLISKRSFDDGGDEEEDDGGDDGEGENEDEGEDEGETDSAVVKRDIVSDEALEKRQVDFIECSATQWIDDCTGWS</sequence>
<dbReference type="EMBL" id="JAJGCB010000006">
    <property type="protein sequence ID" value="KAJ8992054.1"/>
    <property type="molecule type" value="Genomic_DNA"/>
</dbReference>
<feature type="signal peptide" evidence="2">
    <location>
        <begin position="1"/>
        <end position="18"/>
    </location>
</feature>
<evidence type="ECO:0000256" key="1">
    <source>
        <dbReference type="SAM" id="MobiDB-lite"/>
    </source>
</evidence>
<feature type="region of interest" description="Disordered" evidence="1">
    <location>
        <begin position="258"/>
        <end position="302"/>
    </location>
</feature>